<protein>
    <submittedName>
        <fullName evidence="1">Uncharacterized protein</fullName>
    </submittedName>
</protein>
<name>A0A1X6Y5W4_9RHOB</name>
<dbReference type="RefSeq" id="WP_085815791.1">
    <property type="nucleotide sequence ID" value="NZ_FWFU01000001.1"/>
</dbReference>
<evidence type="ECO:0000313" key="2">
    <source>
        <dbReference type="Proteomes" id="UP000193207"/>
    </source>
</evidence>
<proteinExistence type="predicted"/>
<evidence type="ECO:0000313" key="1">
    <source>
        <dbReference type="EMBL" id="SLN10942.1"/>
    </source>
</evidence>
<keyword evidence="2" id="KW-1185">Reference proteome</keyword>
<gene>
    <name evidence="1" type="ORF">ROH8110_00040</name>
</gene>
<dbReference type="AlphaFoldDB" id="A0A1X6Y5W4"/>
<dbReference type="EMBL" id="FWFU01000001">
    <property type="protein sequence ID" value="SLN10942.1"/>
    <property type="molecule type" value="Genomic_DNA"/>
</dbReference>
<dbReference type="Proteomes" id="UP000193207">
    <property type="component" value="Unassembled WGS sequence"/>
</dbReference>
<organism evidence="1 2">
    <name type="scientific">Roseovarius halotolerans</name>
    <dbReference type="NCBI Taxonomy" id="505353"/>
    <lineage>
        <taxon>Bacteria</taxon>
        <taxon>Pseudomonadati</taxon>
        <taxon>Pseudomonadota</taxon>
        <taxon>Alphaproteobacteria</taxon>
        <taxon>Rhodobacterales</taxon>
        <taxon>Roseobacteraceae</taxon>
        <taxon>Roseovarius</taxon>
    </lineage>
</organism>
<reference evidence="1 2" key="1">
    <citation type="submission" date="2017-03" db="EMBL/GenBank/DDBJ databases">
        <authorList>
            <person name="Afonso C.L."/>
            <person name="Miller P.J."/>
            <person name="Scott M.A."/>
            <person name="Spackman E."/>
            <person name="Goraichik I."/>
            <person name="Dimitrov K.M."/>
            <person name="Suarez D.L."/>
            <person name="Swayne D.E."/>
        </authorList>
    </citation>
    <scope>NUCLEOTIDE SEQUENCE [LARGE SCALE GENOMIC DNA]</scope>
    <source>
        <strain evidence="1 2">CECT 8110</strain>
    </source>
</reference>
<accession>A0A1X6Y5W4</accession>
<sequence>MKITDLIRRAVTDAPNFDWMNVVIDVSSEVFAAYLDESEVPLLSDGSDGLSRKALLALGPEDFTCEVWERADIDVENAAVACQGIDTWDGSLFRSAHERLAFLANVEQSA</sequence>